<accession>A0AAW5K469</accession>
<dbReference type="InterPro" id="IPR019734">
    <property type="entry name" value="TPR_rpt"/>
</dbReference>
<dbReference type="InterPro" id="IPR036388">
    <property type="entry name" value="WH-like_DNA-bd_sf"/>
</dbReference>
<dbReference type="GO" id="GO:0003677">
    <property type="term" value="F:DNA binding"/>
    <property type="evidence" value="ECO:0007669"/>
    <property type="project" value="InterPro"/>
</dbReference>
<evidence type="ECO:0000313" key="3">
    <source>
        <dbReference type="Proteomes" id="UP001205919"/>
    </source>
</evidence>
<evidence type="ECO:0000313" key="2">
    <source>
        <dbReference type="EMBL" id="MCQ4815580.1"/>
    </source>
</evidence>
<dbReference type="Gene3D" id="1.10.10.10">
    <property type="entry name" value="Winged helix-like DNA-binding domain superfamily/Winged helix DNA-binding domain"/>
    <property type="match status" value="1"/>
</dbReference>
<reference evidence="2 3" key="1">
    <citation type="submission" date="2022-06" db="EMBL/GenBank/DDBJ databases">
        <title>Isolation of gut microbiota from human fecal samples.</title>
        <authorList>
            <person name="Pamer E.G."/>
            <person name="Barat B."/>
            <person name="Waligurski E."/>
            <person name="Medina S."/>
            <person name="Paddock L."/>
            <person name="Mostad J."/>
        </authorList>
    </citation>
    <scope>NUCLEOTIDE SEQUENCE [LARGE SCALE GENOMIC DNA]</scope>
    <source>
        <strain evidence="2 3">DFI.9.90</strain>
    </source>
</reference>
<gene>
    <name evidence="2" type="ORF">NE630_14165</name>
</gene>
<dbReference type="SMART" id="SM00028">
    <property type="entry name" value="TPR"/>
    <property type="match status" value="4"/>
</dbReference>
<dbReference type="SMART" id="SM01043">
    <property type="entry name" value="BTAD"/>
    <property type="match status" value="1"/>
</dbReference>
<comment type="caution">
    <text evidence="2">The sequence shown here is derived from an EMBL/GenBank/DDBJ whole genome shotgun (WGS) entry which is preliminary data.</text>
</comment>
<dbReference type="GO" id="GO:0006355">
    <property type="term" value="P:regulation of DNA-templated transcription"/>
    <property type="evidence" value="ECO:0007669"/>
    <property type="project" value="InterPro"/>
</dbReference>
<dbReference type="InterPro" id="IPR041664">
    <property type="entry name" value="AAA_16"/>
</dbReference>
<sequence length="960" mass="110305">MRITVIISDYSTIQYGNDEVSFITRRARALFFYMVIKKTASRDVLTDMFWPGVPPESGRKSLRTTLHYIRKAFNGESVFESRRDVLALGGDLEIETRYEGGDMFKDLFIEGCPEFNSFLYDYKSGFELANYDGLKQKFNQKIADCGEKEAVVMFQALKERDPYDESLYAALMNYYNARGRYRKSACAYKEIAGLLRDELSVEPGAELTALYKNTLARLSKKADGARNSWVPRGAELERLKLSFKNFLEGREFSSFIISAPMGTGKSALISRFLSEIGGECLVIRVTCYEAEKDSPYRVLNQIACEVIDRIQKDKQPLADKTCSSLQFLMKYFSFENQGRAVDRIDALDPLSYRHFVENNRQLFATALERYKIVLCIDDVQYMDAVSMDFLRGSIESYSGGSLFFLFAISTEHSADFSKIHYGLMKNRRVEVIRLENFSKAEIEAVIRSRCPEIRCGAETIFAETNGNPLLLFEYLNSAGQDRELYASTLSVLLNNKMRNLKAEQRQVLTLASFFIRRINHAVIAGLLRKSAAEIPEILDVLVTCGFIEEYIDGDDICFRFQCESFRKCIYDKQSALARESTHNMIAQYMETVCDGSEGDGDEILYHYQQAGNRAMYLKHQIRKLSSLINLDVEFPEFISDVSAGYIDEIEKEISIGNVPNDVKYEFYLMKGSFEIKTCDYAAGIRNIKRILEYDSDAARQIKAHKQMVYYAYQLRRPKTMYPGITAALSLIKNYGLEEERADVLKLFAMYSILAGELENASSLLEQSYNLFRSRKLCDHTLYNIACILNYQASVEKYQANYPATLKYYVKAISICEENGVMNGLSVFYTNMGQVLYKLGRQERSKEYFLKSENLYHSIHTNWSRALTESYLALILFNEGNYRESAAYLSQSLALADKLKNVYESTYNYCVARIIRRELPRSAEAARCYEKVLERDFDYYDQKAEAGFRIMNINDPALRLL</sequence>
<dbReference type="InterPro" id="IPR051677">
    <property type="entry name" value="AfsR-DnrI-RedD_regulator"/>
</dbReference>
<dbReference type="Pfam" id="PF13191">
    <property type="entry name" value="AAA_16"/>
    <property type="match status" value="1"/>
</dbReference>
<dbReference type="RefSeq" id="WP_008711697.1">
    <property type="nucleotide sequence ID" value="NZ_CABKQM010000008.1"/>
</dbReference>
<dbReference type="InterPro" id="IPR027417">
    <property type="entry name" value="P-loop_NTPase"/>
</dbReference>
<dbReference type="InterPro" id="IPR016032">
    <property type="entry name" value="Sig_transdc_resp-reg_C-effctor"/>
</dbReference>
<evidence type="ECO:0000259" key="1">
    <source>
        <dbReference type="SMART" id="SM01043"/>
    </source>
</evidence>
<dbReference type="Proteomes" id="UP001205919">
    <property type="component" value="Unassembled WGS sequence"/>
</dbReference>
<dbReference type="SUPFAM" id="SSF46894">
    <property type="entry name" value="C-terminal effector domain of the bipartite response regulators"/>
    <property type="match status" value="1"/>
</dbReference>
<protein>
    <submittedName>
        <fullName evidence="2">AAA family ATPase</fullName>
    </submittedName>
</protein>
<dbReference type="SUPFAM" id="SSF52540">
    <property type="entry name" value="P-loop containing nucleoside triphosphate hydrolases"/>
    <property type="match status" value="1"/>
</dbReference>
<dbReference type="InterPro" id="IPR005158">
    <property type="entry name" value="BTAD"/>
</dbReference>
<dbReference type="Gene3D" id="3.40.50.300">
    <property type="entry name" value="P-loop containing nucleotide triphosphate hydrolases"/>
    <property type="match status" value="1"/>
</dbReference>
<proteinExistence type="predicted"/>
<feature type="domain" description="Bacterial transcriptional activator" evidence="1">
    <location>
        <begin position="83"/>
        <end position="215"/>
    </location>
</feature>
<dbReference type="EMBL" id="JANFYT010000043">
    <property type="protein sequence ID" value="MCQ4815580.1"/>
    <property type="molecule type" value="Genomic_DNA"/>
</dbReference>
<dbReference type="Pfam" id="PF03704">
    <property type="entry name" value="BTAD"/>
    <property type="match status" value="1"/>
</dbReference>
<name>A0AAW5K469_9BACT</name>
<dbReference type="PANTHER" id="PTHR35807">
    <property type="entry name" value="TRANSCRIPTIONAL REGULATOR REDD-RELATED"/>
    <property type="match status" value="1"/>
</dbReference>
<dbReference type="InterPro" id="IPR011990">
    <property type="entry name" value="TPR-like_helical_dom_sf"/>
</dbReference>
<organism evidence="2 3">
    <name type="scientific">Cloacibacillus evryensis</name>
    <dbReference type="NCBI Taxonomy" id="508460"/>
    <lineage>
        <taxon>Bacteria</taxon>
        <taxon>Thermotogati</taxon>
        <taxon>Synergistota</taxon>
        <taxon>Synergistia</taxon>
        <taxon>Synergistales</taxon>
        <taxon>Synergistaceae</taxon>
        <taxon>Cloacibacillus</taxon>
    </lineage>
</organism>
<dbReference type="AlphaFoldDB" id="A0AAW5K469"/>
<dbReference type="Gene3D" id="1.25.40.10">
    <property type="entry name" value="Tetratricopeptide repeat domain"/>
    <property type="match status" value="2"/>
</dbReference>
<keyword evidence="3" id="KW-1185">Reference proteome</keyword>
<dbReference type="SUPFAM" id="SSF48452">
    <property type="entry name" value="TPR-like"/>
    <property type="match status" value="2"/>
</dbReference>